<dbReference type="Proteomes" id="UP001642484">
    <property type="component" value="Unassembled WGS sequence"/>
</dbReference>
<organism evidence="1 3">
    <name type="scientific">Durusdinium trenchii</name>
    <dbReference type="NCBI Taxonomy" id="1381693"/>
    <lineage>
        <taxon>Eukaryota</taxon>
        <taxon>Sar</taxon>
        <taxon>Alveolata</taxon>
        <taxon>Dinophyceae</taxon>
        <taxon>Suessiales</taxon>
        <taxon>Symbiodiniaceae</taxon>
        <taxon>Durusdinium</taxon>
    </lineage>
</organism>
<evidence type="ECO:0000313" key="1">
    <source>
        <dbReference type="EMBL" id="CAK9074433.1"/>
    </source>
</evidence>
<dbReference type="EMBL" id="CAXAMN010023029">
    <property type="protein sequence ID" value="CAK9074708.1"/>
    <property type="molecule type" value="Genomic_DNA"/>
</dbReference>
<dbReference type="EMBL" id="CAXAMN010023017">
    <property type="protein sequence ID" value="CAK9074433.1"/>
    <property type="molecule type" value="Genomic_DNA"/>
</dbReference>
<comment type="caution">
    <text evidence="1">The sequence shown here is derived from an EMBL/GenBank/DDBJ whole genome shotgun (WGS) entry which is preliminary data.</text>
</comment>
<gene>
    <name evidence="1" type="ORF">CCMP2556_LOCUS36673</name>
    <name evidence="2" type="ORF">CCMP2556_LOCUS36789</name>
</gene>
<keyword evidence="3" id="KW-1185">Reference proteome</keyword>
<evidence type="ECO:0000313" key="2">
    <source>
        <dbReference type="EMBL" id="CAK9074708.1"/>
    </source>
</evidence>
<sequence>MRLQAQLLQTTWEQTRLSIASDISKLKQWSGRWELYVSQQGAMDYKYIADRFERGKVMIGEFMTERHTLISCQNLMLAHASIVEKQASMGPDACLCSICNMKRLKPGV</sequence>
<protein>
    <submittedName>
        <fullName evidence="1">Uncharacterized protein</fullName>
    </submittedName>
</protein>
<accession>A0ABP0PFQ1</accession>
<proteinExistence type="predicted"/>
<name>A0ABP0PFQ1_9DINO</name>
<reference evidence="1 3" key="1">
    <citation type="submission" date="2024-02" db="EMBL/GenBank/DDBJ databases">
        <authorList>
            <person name="Chen Y."/>
            <person name="Shah S."/>
            <person name="Dougan E. K."/>
            <person name="Thang M."/>
            <person name="Chan C."/>
        </authorList>
    </citation>
    <scope>NUCLEOTIDE SEQUENCE [LARGE SCALE GENOMIC DNA]</scope>
</reference>
<evidence type="ECO:0000313" key="3">
    <source>
        <dbReference type="Proteomes" id="UP001642484"/>
    </source>
</evidence>